<dbReference type="EC" id="3.1.3.48" evidence="2"/>
<dbReference type="PIRSF" id="PIRSF016557">
    <property type="entry name" value="Caps_synth_CpsB"/>
    <property type="match status" value="1"/>
</dbReference>
<protein>
    <recommendedName>
        <fullName evidence="2">protein-tyrosine-phosphatase</fullName>
        <ecNumber evidence="2">3.1.3.48</ecNumber>
    </recommendedName>
</protein>
<dbReference type="Pfam" id="PF19567">
    <property type="entry name" value="CpsB_CapC"/>
    <property type="match status" value="1"/>
</dbReference>
<evidence type="ECO:0000256" key="3">
    <source>
        <dbReference type="ARBA" id="ARBA00022801"/>
    </source>
</evidence>
<proteinExistence type="inferred from homology"/>
<evidence type="ECO:0000313" key="6">
    <source>
        <dbReference type="EMBL" id="SEK84085.1"/>
    </source>
</evidence>
<keyword evidence="4" id="KW-0904">Protein phosphatase</keyword>
<evidence type="ECO:0000256" key="1">
    <source>
        <dbReference type="ARBA" id="ARBA00005750"/>
    </source>
</evidence>
<gene>
    <name evidence="6" type="ORF">SAMN05216469_106149</name>
</gene>
<dbReference type="GO" id="GO:0004725">
    <property type="term" value="F:protein tyrosine phosphatase activity"/>
    <property type="evidence" value="ECO:0007669"/>
    <property type="project" value="UniProtKB-EC"/>
</dbReference>
<organism evidence="6 7">
    <name type="scientific">Ruminococcus albus</name>
    <dbReference type="NCBI Taxonomy" id="1264"/>
    <lineage>
        <taxon>Bacteria</taxon>
        <taxon>Bacillati</taxon>
        <taxon>Bacillota</taxon>
        <taxon>Clostridia</taxon>
        <taxon>Eubacteriales</taxon>
        <taxon>Oscillospiraceae</taxon>
        <taxon>Ruminococcus</taxon>
    </lineage>
</organism>
<comment type="catalytic activity">
    <reaction evidence="5">
        <text>O-phospho-L-tyrosyl-[protein] + H2O = L-tyrosyl-[protein] + phosphate</text>
        <dbReference type="Rhea" id="RHEA:10684"/>
        <dbReference type="Rhea" id="RHEA-COMP:10136"/>
        <dbReference type="Rhea" id="RHEA-COMP:20101"/>
        <dbReference type="ChEBI" id="CHEBI:15377"/>
        <dbReference type="ChEBI" id="CHEBI:43474"/>
        <dbReference type="ChEBI" id="CHEBI:46858"/>
        <dbReference type="ChEBI" id="CHEBI:61978"/>
        <dbReference type="EC" id="3.1.3.48"/>
    </reaction>
</comment>
<dbReference type="RefSeq" id="WP_074832749.1">
    <property type="nucleotide sequence ID" value="NZ_FOAT01000006.1"/>
</dbReference>
<dbReference type="PANTHER" id="PTHR39181">
    <property type="entry name" value="TYROSINE-PROTEIN PHOSPHATASE YWQE"/>
    <property type="match status" value="1"/>
</dbReference>
<evidence type="ECO:0000256" key="5">
    <source>
        <dbReference type="ARBA" id="ARBA00051722"/>
    </source>
</evidence>
<dbReference type="Proteomes" id="UP000186015">
    <property type="component" value="Unassembled WGS sequence"/>
</dbReference>
<evidence type="ECO:0000256" key="2">
    <source>
        <dbReference type="ARBA" id="ARBA00013064"/>
    </source>
</evidence>
<dbReference type="GO" id="GO:0030145">
    <property type="term" value="F:manganese ion binding"/>
    <property type="evidence" value="ECO:0007669"/>
    <property type="project" value="InterPro"/>
</dbReference>
<dbReference type="SUPFAM" id="SSF89550">
    <property type="entry name" value="PHP domain-like"/>
    <property type="match status" value="1"/>
</dbReference>
<dbReference type="PANTHER" id="PTHR39181:SF1">
    <property type="entry name" value="TYROSINE-PROTEIN PHOSPHATASE YWQE"/>
    <property type="match status" value="1"/>
</dbReference>
<dbReference type="Gene3D" id="3.20.20.140">
    <property type="entry name" value="Metal-dependent hydrolases"/>
    <property type="match status" value="1"/>
</dbReference>
<accession>A0A1H7KDN3</accession>
<sequence length="239" mass="27336">MLIDFHSHFLPKIDDGSRSIDESLQILDIMAKGGIDTIVATPHFYCTEQSVESFLENRTKAYEELAPNLRPEHPKIHFGAEVLYDHSLVNYEKLPQLCIEGTSWLLLEMPYTDLDDKIINGVASITERGDVKVFIAHIERYLNFTSMKRLEQLMRLEVLGQINAKSLTSFMSKRRCMKLIEHGYVHVLGSDYHRIGRGDVTVDIGYNIITGNKKFDDFAEYAEDNGRKILADEPLNSII</sequence>
<dbReference type="AlphaFoldDB" id="A0A1H7KDN3"/>
<dbReference type="InterPro" id="IPR016195">
    <property type="entry name" value="Pol/histidinol_Pase-like"/>
</dbReference>
<dbReference type="OrthoDB" id="9788539at2"/>
<comment type="similarity">
    <text evidence="1">Belongs to the metallo-dependent hydrolases superfamily. CpsB/CapC family.</text>
</comment>
<dbReference type="EMBL" id="FOAT01000006">
    <property type="protein sequence ID" value="SEK84085.1"/>
    <property type="molecule type" value="Genomic_DNA"/>
</dbReference>
<evidence type="ECO:0000256" key="4">
    <source>
        <dbReference type="ARBA" id="ARBA00022912"/>
    </source>
</evidence>
<dbReference type="InterPro" id="IPR016667">
    <property type="entry name" value="Caps_polysacc_synth_CpsB/CapC"/>
</dbReference>
<reference evidence="6 7" key="1">
    <citation type="submission" date="2016-10" db="EMBL/GenBank/DDBJ databases">
        <authorList>
            <person name="de Groot N.N."/>
        </authorList>
    </citation>
    <scope>NUCLEOTIDE SEQUENCE [LARGE SCALE GENOMIC DNA]</scope>
    <source>
        <strain evidence="6 7">KH2T6</strain>
    </source>
</reference>
<evidence type="ECO:0000313" key="7">
    <source>
        <dbReference type="Proteomes" id="UP000186015"/>
    </source>
</evidence>
<name>A0A1H7KDN3_RUMAL</name>
<keyword evidence="3" id="KW-0378">Hydrolase</keyword>